<sequence length="192" mass="21175">MQGTASALLHLHTQSPPLVHGDLKGSTVFVSPTGTALLCDIGIAQIPQPPEWTFSGVQDARWLAPEIMDEAWDDDGGRTPEGRMGVTCESDVYSFGMLGYQMHTRMQPFASLTWPASVVVHVVSARGRPLRPSVEQSPQLSDEMWELIQSCWRHEWVRRPTMEAVTAWLAVLERVRAMDASMTATPGCSGIE</sequence>
<dbReference type="PANTHER" id="PTHR23257">
    <property type="entry name" value="SERINE-THREONINE PROTEIN KINASE"/>
    <property type="match status" value="1"/>
</dbReference>
<protein>
    <submittedName>
        <fullName evidence="2">Kinase-like domain-containing protein</fullName>
    </submittedName>
</protein>
<name>A0AAD7C8Z6_9AGAR</name>
<dbReference type="GO" id="GO:0007165">
    <property type="term" value="P:signal transduction"/>
    <property type="evidence" value="ECO:0007669"/>
    <property type="project" value="TreeGrafter"/>
</dbReference>
<reference evidence="2" key="1">
    <citation type="submission" date="2023-03" db="EMBL/GenBank/DDBJ databases">
        <title>Massive genome expansion in bonnet fungi (Mycena s.s.) driven by repeated elements and novel gene families across ecological guilds.</title>
        <authorList>
            <consortium name="Lawrence Berkeley National Laboratory"/>
            <person name="Harder C.B."/>
            <person name="Miyauchi S."/>
            <person name="Viragh M."/>
            <person name="Kuo A."/>
            <person name="Thoen E."/>
            <person name="Andreopoulos B."/>
            <person name="Lu D."/>
            <person name="Skrede I."/>
            <person name="Drula E."/>
            <person name="Henrissat B."/>
            <person name="Morin E."/>
            <person name="Kohler A."/>
            <person name="Barry K."/>
            <person name="LaButti K."/>
            <person name="Morin E."/>
            <person name="Salamov A."/>
            <person name="Lipzen A."/>
            <person name="Mereny Z."/>
            <person name="Hegedus B."/>
            <person name="Baldrian P."/>
            <person name="Stursova M."/>
            <person name="Weitz H."/>
            <person name="Taylor A."/>
            <person name="Grigoriev I.V."/>
            <person name="Nagy L.G."/>
            <person name="Martin F."/>
            <person name="Kauserud H."/>
        </authorList>
    </citation>
    <scope>NUCLEOTIDE SEQUENCE</scope>
    <source>
        <strain evidence="2">9284</strain>
    </source>
</reference>
<dbReference type="Gene3D" id="1.10.510.10">
    <property type="entry name" value="Transferase(Phosphotransferase) domain 1"/>
    <property type="match status" value="1"/>
</dbReference>
<dbReference type="Proteomes" id="UP001221142">
    <property type="component" value="Unassembled WGS sequence"/>
</dbReference>
<keyword evidence="2" id="KW-0418">Kinase</keyword>
<dbReference type="SUPFAM" id="SSF56112">
    <property type="entry name" value="Protein kinase-like (PK-like)"/>
    <property type="match status" value="1"/>
</dbReference>
<dbReference type="Pfam" id="PF00069">
    <property type="entry name" value="Pkinase"/>
    <property type="match status" value="1"/>
</dbReference>
<dbReference type="EMBL" id="JARKIF010000004">
    <property type="protein sequence ID" value="KAJ7642205.1"/>
    <property type="molecule type" value="Genomic_DNA"/>
</dbReference>
<organism evidence="2 3">
    <name type="scientific">Roridomyces roridus</name>
    <dbReference type="NCBI Taxonomy" id="1738132"/>
    <lineage>
        <taxon>Eukaryota</taxon>
        <taxon>Fungi</taxon>
        <taxon>Dikarya</taxon>
        <taxon>Basidiomycota</taxon>
        <taxon>Agaricomycotina</taxon>
        <taxon>Agaricomycetes</taxon>
        <taxon>Agaricomycetidae</taxon>
        <taxon>Agaricales</taxon>
        <taxon>Marasmiineae</taxon>
        <taxon>Mycenaceae</taxon>
        <taxon>Roridomyces</taxon>
    </lineage>
</organism>
<dbReference type="GO" id="GO:0005524">
    <property type="term" value="F:ATP binding"/>
    <property type="evidence" value="ECO:0007669"/>
    <property type="project" value="InterPro"/>
</dbReference>
<proteinExistence type="predicted"/>
<dbReference type="PROSITE" id="PS50011">
    <property type="entry name" value="PROTEIN_KINASE_DOM"/>
    <property type="match status" value="1"/>
</dbReference>
<evidence type="ECO:0000259" key="1">
    <source>
        <dbReference type="PROSITE" id="PS50011"/>
    </source>
</evidence>
<dbReference type="PANTHER" id="PTHR23257:SF958">
    <property type="entry name" value="SERINE_THREONINE-PROTEIN KINASE WNK4"/>
    <property type="match status" value="1"/>
</dbReference>
<dbReference type="AlphaFoldDB" id="A0AAD7C8Z6"/>
<dbReference type="InterPro" id="IPR050167">
    <property type="entry name" value="Ser_Thr_protein_kinase"/>
</dbReference>
<dbReference type="InterPro" id="IPR000719">
    <property type="entry name" value="Prot_kinase_dom"/>
</dbReference>
<dbReference type="GO" id="GO:0004672">
    <property type="term" value="F:protein kinase activity"/>
    <property type="evidence" value="ECO:0007669"/>
    <property type="project" value="InterPro"/>
</dbReference>
<evidence type="ECO:0000313" key="3">
    <source>
        <dbReference type="Proteomes" id="UP001221142"/>
    </source>
</evidence>
<dbReference type="InterPro" id="IPR011009">
    <property type="entry name" value="Kinase-like_dom_sf"/>
</dbReference>
<feature type="domain" description="Protein kinase" evidence="1">
    <location>
        <begin position="1"/>
        <end position="169"/>
    </location>
</feature>
<accession>A0AAD7C8Z6</accession>
<keyword evidence="3" id="KW-1185">Reference proteome</keyword>
<gene>
    <name evidence="2" type="ORF">FB45DRAFT_1126584</name>
</gene>
<keyword evidence="2" id="KW-0808">Transferase</keyword>
<dbReference type="GO" id="GO:0005737">
    <property type="term" value="C:cytoplasm"/>
    <property type="evidence" value="ECO:0007669"/>
    <property type="project" value="TreeGrafter"/>
</dbReference>
<evidence type="ECO:0000313" key="2">
    <source>
        <dbReference type="EMBL" id="KAJ7642205.1"/>
    </source>
</evidence>
<comment type="caution">
    <text evidence="2">The sequence shown here is derived from an EMBL/GenBank/DDBJ whole genome shotgun (WGS) entry which is preliminary data.</text>
</comment>